<dbReference type="PANTHER" id="PTHR42914">
    <property type="entry name" value="7-CYANO-7-DEAZAGUANINE SYNTHASE"/>
    <property type="match status" value="1"/>
</dbReference>
<dbReference type="Pfam" id="PF06508">
    <property type="entry name" value="QueC"/>
    <property type="match status" value="1"/>
</dbReference>
<evidence type="ECO:0000256" key="9">
    <source>
        <dbReference type="ARBA" id="ARBA00039149"/>
    </source>
</evidence>
<comment type="function">
    <text evidence="7">Catalyzes the ATP-dependent conversion of 7-carboxy-7-deazaguanine (CDG) to 7-cyano-7-deazaguanine (preQ(0)).</text>
</comment>
<dbReference type="NCBIfam" id="TIGR00364">
    <property type="entry name" value="7-cyano-7-deazaguanine synthase QueC"/>
    <property type="match status" value="1"/>
</dbReference>
<evidence type="ECO:0000256" key="10">
    <source>
        <dbReference type="ARBA" id="ARBA00047890"/>
    </source>
</evidence>
<accession>A0A2R6AE29</accession>
<evidence type="ECO:0000256" key="5">
    <source>
        <dbReference type="ARBA" id="ARBA00022833"/>
    </source>
</evidence>
<evidence type="ECO:0000313" key="12">
    <source>
        <dbReference type="Proteomes" id="UP000240880"/>
    </source>
</evidence>
<keyword evidence="6" id="KW-0067">ATP-binding</keyword>
<dbReference type="CDD" id="cd01995">
    <property type="entry name" value="QueC-like"/>
    <property type="match status" value="1"/>
</dbReference>
<evidence type="ECO:0000256" key="3">
    <source>
        <dbReference type="ARBA" id="ARBA00022723"/>
    </source>
</evidence>
<keyword evidence="3" id="KW-0479">Metal-binding</keyword>
<dbReference type="InterPro" id="IPR014729">
    <property type="entry name" value="Rossmann-like_a/b/a_fold"/>
</dbReference>
<proteinExistence type="inferred from homology"/>
<reference evidence="11 12" key="1">
    <citation type="submission" date="2017-04" db="EMBL/GenBank/DDBJ databases">
        <title>Novel microbial lineages endemic to geothermal iron-oxide mats fill important gaps in the evolutionary history of Archaea.</title>
        <authorList>
            <person name="Jay Z.J."/>
            <person name="Beam J.P."/>
            <person name="Dlakic M."/>
            <person name="Rusch D.B."/>
            <person name="Kozubal M.A."/>
            <person name="Inskeep W.P."/>
        </authorList>
    </citation>
    <scope>NUCLEOTIDE SEQUENCE [LARGE SCALE GENOMIC DNA]</scope>
    <source>
        <strain evidence="11">OSP_D</strain>
    </source>
</reference>
<name>A0A2R6AE29_9ARCH</name>
<dbReference type="PANTHER" id="PTHR42914:SF1">
    <property type="entry name" value="7-CYANO-7-DEAZAGUANINE SYNTHASE"/>
    <property type="match status" value="1"/>
</dbReference>
<evidence type="ECO:0000256" key="8">
    <source>
        <dbReference type="ARBA" id="ARBA00037993"/>
    </source>
</evidence>
<comment type="caution">
    <text evidence="11">The sequence shown here is derived from an EMBL/GenBank/DDBJ whole genome shotgun (WGS) entry which is preliminary data.</text>
</comment>
<evidence type="ECO:0000256" key="7">
    <source>
        <dbReference type="ARBA" id="ARBA00037768"/>
    </source>
</evidence>
<keyword evidence="4" id="KW-0547">Nucleotide-binding</keyword>
<sequence length="214" mass="23669">MRKEKALLLLSGGLDSAVCLYYSIKEYEVIAITFDYFGRREAERIASQRLAKKAGVNLISIDLGFLKEISDAPIKAFKNKTPSSFIPARNVIFYGIAAHFAERVGASVIIGGHLRSDKSKFPDASKEFFRELNRLLRCALGDSKIKVLTPFIQMSKSDVIKLGISLKVPFELCWSCYEEGPEPCGKCEACIERSKAFKIVGVPDPLTKRGPGGI</sequence>
<dbReference type="GO" id="GO:0005524">
    <property type="term" value="F:ATP binding"/>
    <property type="evidence" value="ECO:0007669"/>
    <property type="project" value="UniProtKB-KW"/>
</dbReference>
<dbReference type="Gene3D" id="3.40.50.620">
    <property type="entry name" value="HUPs"/>
    <property type="match status" value="1"/>
</dbReference>
<keyword evidence="2" id="KW-0436">Ligase</keyword>
<dbReference type="PIRSF" id="PIRSF006293">
    <property type="entry name" value="ExsB"/>
    <property type="match status" value="1"/>
</dbReference>
<dbReference type="AlphaFoldDB" id="A0A2R6AE29"/>
<dbReference type="EC" id="6.3.4.20" evidence="9"/>
<evidence type="ECO:0000256" key="2">
    <source>
        <dbReference type="ARBA" id="ARBA00022598"/>
    </source>
</evidence>
<dbReference type="InterPro" id="IPR018317">
    <property type="entry name" value="QueC"/>
</dbReference>
<keyword evidence="5" id="KW-0862">Zinc</keyword>
<dbReference type="GO" id="GO:0016874">
    <property type="term" value="F:ligase activity"/>
    <property type="evidence" value="ECO:0007669"/>
    <property type="project" value="UniProtKB-KW"/>
</dbReference>
<organism evidence="11 12">
    <name type="scientific">Candidatus Marsarchaeota G1 archaeon OSP_D</name>
    <dbReference type="NCBI Taxonomy" id="1978155"/>
    <lineage>
        <taxon>Archaea</taxon>
        <taxon>Candidatus Marsarchaeota</taxon>
        <taxon>Candidatus Marsarchaeota group 1</taxon>
    </lineage>
</organism>
<dbReference type="SUPFAM" id="SSF52402">
    <property type="entry name" value="Adenine nucleotide alpha hydrolases-like"/>
    <property type="match status" value="1"/>
</dbReference>
<protein>
    <recommendedName>
        <fullName evidence="9">7-cyano-7-deazaguanine synthase</fullName>
        <ecNumber evidence="9">6.3.4.20</ecNumber>
    </recommendedName>
</protein>
<evidence type="ECO:0000256" key="6">
    <source>
        <dbReference type="ARBA" id="ARBA00022840"/>
    </source>
</evidence>
<evidence type="ECO:0000256" key="4">
    <source>
        <dbReference type="ARBA" id="ARBA00022741"/>
    </source>
</evidence>
<comment type="pathway">
    <text evidence="1">Purine metabolism; 7-cyano-7-deazaguanine biosynthesis.</text>
</comment>
<evidence type="ECO:0000313" key="11">
    <source>
        <dbReference type="EMBL" id="PSN84598.1"/>
    </source>
</evidence>
<dbReference type="Proteomes" id="UP000240880">
    <property type="component" value="Unassembled WGS sequence"/>
</dbReference>
<dbReference type="GO" id="GO:0046872">
    <property type="term" value="F:metal ion binding"/>
    <property type="evidence" value="ECO:0007669"/>
    <property type="project" value="UniProtKB-KW"/>
</dbReference>
<evidence type="ECO:0000256" key="1">
    <source>
        <dbReference type="ARBA" id="ARBA00005061"/>
    </source>
</evidence>
<dbReference type="EMBL" id="NEXC01000001">
    <property type="protein sequence ID" value="PSN84598.1"/>
    <property type="molecule type" value="Genomic_DNA"/>
</dbReference>
<comment type="similarity">
    <text evidence="8">Belongs to the QueC family.</text>
</comment>
<comment type="catalytic activity">
    <reaction evidence="10">
        <text>7-carboxy-7-carbaguanine + NH4(+) + 2 ATP = 7-cyano-7-carbaguanine + 2 AMP + 2 diphosphate + 2 H(+)</text>
        <dbReference type="Rhea" id="RHEA:27982"/>
        <dbReference type="ChEBI" id="CHEBI:15378"/>
        <dbReference type="ChEBI" id="CHEBI:28938"/>
        <dbReference type="ChEBI" id="CHEBI:30616"/>
        <dbReference type="ChEBI" id="CHEBI:33019"/>
        <dbReference type="ChEBI" id="CHEBI:45075"/>
        <dbReference type="ChEBI" id="CHEBI:61036"/>
        <dbReference type="ChEBI" id="CHEBI:456215"/>
        <dbReference type="EC" id="6.3.4.20"/>
    </reaction>
</comment>
<gene>
    <name evidence="11" type="ORF">B9Q01_00175</name>
</gene>